<dbReference type="PANTHER" id="PTHR43072:SF23">
    <property type="entry name" value="UPF0039 PROTEIN C11D3.02C"/>
    <property type="match status" value="1"/>
</dbReference>
<sequence length="156" mass="17563">MHIVIRPATAIDLPILLTFEQGIIAAERSYDETLLPDPISYYDISELIASPEAEVIVAELDGTLIGSGYARRKASRHYTEPAFHAYIGFLYVVPEHRGKGVNKRVLDALFTWARANDLPEVHLTVYPGNEPALRAYEKVGFEPHILEMRMNLDKSL</sequence>
<accession>A0A518G1S5</accession>
<reference evidence="4 5" key="1">
    <citation type="submission" date="2019-02" db="EMBL/GenBank/DDBJ databases">
        <title>Deep-cultivation of Planctomycetes and their phenomic and genomic characterization uncovers novel biology.</title>
        <authorList>
            <person name="Wiegand S."/>
            <person name="Jogler M."/>
            <person name="Boedeker C."/>
            <person name="Pinto D."/>
            <person name="Vollmers J."/>
            <person name="Rivas-Marin E."/>
            <person name="Kohn T."/>
            <person name="Peeters S.H."/>
            <person name="Heuer A."/>
            <person name="Rast P."/>
            <person name="Oberbeckmann S."/>
            <person name="Bunk B."/>
            <person name="Jeske O."/>
            <person name="Meyerdierks A."/>
            <person name="Storesund J.E."/>
            <person name="Kallscheuer N."/>
            <person name="Luecker S."/>
            <person name="Lage O.M."/>
            <person name="Pohl T."/>
            <person name="Merkel B.J."/>
            <person name="Hornburger P."/>
            <person name="Mueller R.-W."/>
            <person name="Bruemmer F."/>
            <person name="Labrenz M."/>
            <person name="Spormann A.M."/>
            <person name="Op den Camp H."/>
            <person name="Overmann J."/>
            <person name="Amann R."/>
            <person name="Jetten M.S.M."/>
            <person name="Mascher T."/>
            <person name="Medema M.H."/>
            <person name="Devos D.P."/>
            <person name="Kaster A.-K."/>
            <person name="Ovreas L."/>
            <person name="Rohde M."/>
            <person name="Galperin M.Y."/>
            <person name="Jogler C."/>
        </authorList>
    </citation>
    <scope>NUCLEOTIDE SEQUENCE [LARGE SCALE GENOMIC DNA]</scope>
    <source>
        <strain evidence="4 5">Q31a</strain>
    </source>
</reference>
<dbReference type="InterPro" id="IPR016181">
    <property type="entry name" value="Acyl_CoA_acyltransferase"/>
</dbReference>
<evidence type="ECO:0000256" key="1">
    <source>
        <dbReference type="ARBA" id="ARBA00022679"/>
    </source>
</evidence>
<dbReference type="EMBL" id="CP036298">
    <property type="protein sequence ID" value="QDV22561.1"/>
    <property type="molecule type" value="Genomic_DNA"/>
</dbReference>
<dbReference type="PROSITE" id="PS51186">
    <property type="entry name" value="GNAT"/>
    <property type="match status" value="1"/>
</dbReference>
<dbReference type="KEGG" id="ahel:Q31a_08470"/>
<name>A0A518G1S5_9BACT</name>
<proteinExistence type="predicted"/>
<evidence type="ECO:0000313" key="4">
    <source>
        <dbReference type="EMBL" id="QDV22561.1"/>
    </source>
</evidence>
<dbReference type="SUPFAM" id="SSF55729">
    <property type="entry name" value="Acyl-CoA N-acyltransferases (Nat)"/>
    <property type="match status" value="1"/>
</dbReference>
<gene>
    <name evidence="4" type="ORF">Q31a_08470</name>
</gene>
<dbReference type="OrthoDB" id="9792929at2"/>
<dbReference type="RefSeq" id="WP_145074255.1">
    <property type="nucleotide sequence ID" value="NZ_CP036298.1"/>
</dbReference>
<dbReference type="GO" id="GO:0016747">
    <property type="term" value="F:acyltransferase activity, transferring groups other than amino-acyl groups"/>
    <property type="evidence" value="ECO:0007669"/>
    <property type="project" value="InterPro"/>
</dbReference>
<evidence type="ECO:0000313" key="5">
    <source>
        <dbReference type="Proteomes" id="UP000318017"/>
    </source>
</evidence>
<evidence type="ECO:0000259" key="3">
    <source>
        <dbReference type="PROSITE" id="PS51186"/>
    </source>
</evidence>
<feature type="domain" description="N-acetyltransferase" evidence="3">
    <location>
        <begin position="3"/>
        <end position="156"/>
    </location>
</feature>
<dbReference type="Proteomes" id="UP000318017">
    <property type="component" value="Chromosome"/>
</dbReference>
<protein>
    <submittedName>
        <fullName evidence="4">Putative acetyltransferase</fullName>
    </submittedName>
</protein>
<organism evidence="4 5">
    <name type="scientific">Aureliella helgolandensis</name>
    <dbReference type="NCBI Taxonomy" id="2527968"/>
    <lineage>
        <taxon>Bacteria</taxon>
        <taxon>Pseudomonadati</taxon>
        <taxon>Planctomycetota</taxon>
        <taxon>Planctomycetia</taxon>
        <taxon>Pirellulales</taxon>
        <taxon>Pirellulaceae</taxon>
        <taxon>Aureliella</taxon>
    </lineage>
</organism>
<dbReference type="CDD" id="cd04301">
    <property type="entry name" value="NAT_SF"/>
    <property type="match status" value="1"/>
</dbReference>
<dbReference type="AlphaFoldDB" id="A0A518G1S5"/>
<keyword evidence="5" id="KW-1185">Reference proteome</keyword>
<dbReference type="Gene3D" id="3.40.630.30">
    <property type="match status" value="1"/>
</dbReference>
<keyword evidence="1 4" id="KW-0808">Transferase</keyword>
<dbReference type="Pfam" id="PF00583">
    <property type="entry name" value="Acetyltransf_1"/>
    <property type="match status" value="1"/>
</dbReference>
<dbReference type="PANTHER" id="PTHR43072">
    <property type="entry name" value="N-ACETYLTRANSFERASE"/>
    <property type="match status" value="1"/>
</dbReference>
<dbReference type="InterPro" id="IPR000182">
    <property type="entry name" value="GNAT_dom"/>
</dbReference>
<evidence type="ECO:0000256" key="2">
    <source>
        <dbReference type="ARBA" id="ARBA00023315"/>
    </source>
</evidence>
<keyword evidence="2" id="KW-0012">Acyltransferase</keyword>